<keyword evidence="4" id="KW-0808">Transferase</keyword>
<sequence>MRHHRWRCPRCALALPANAACPDCAGRPASLEKVVAAFDYVSPADSLILRYKNARQFYLATCFAALALSAIQDQSPDWPLPPWPPGTPLIPIPGSRASLRRRGFNPASEFAAQLGRRLHSPVLHTTLYREPDSLKQSTLNRQQRQANTAHLYYCARNMPEPCAILVDDVLTTGSTLHAAANALRAAGVQRVYAVVIARTPMEERPDRHLV</sequence>
<keyword evidence="2" id="KW-0732">Signal</keyword>
<dbReference type="eggNOG" id="COG1040">
    <property type="taxonomic scope" value="Bacteria"/>
</dbReference>
<dbReference type="AlphaFoldDB" id="V8QWB7"/>
<dbReference type="EMBL" id="AYXT01000009">
    <property type="protein sequence ID" value="ETF03309.1"/>
    <property type="molecule type" value="Genomic_DNA"/>
</dbReference>
<protein>
    <submittedName>
        <fullName evidence="4">Phosphoribosyltransferase</fullName>
    </submittedName>
</protein>
<dbReference type="HOGENOM" id="CLU_054549_0_2_4"/>
<dbReference type="CDD" id="cd06223">
    <property type="entry name" value="PRTases_typeI"/>
    <property type="match status" value="1"/>
</dbReference>
<keyword evidence="4" id="KW-0328">Glycosyltransferase</keyword>
<dbReference type="PATRIC" id="fig|1424334.3.peg.2209"/>
<dbReference type="InterPro" id="IPR000836">
    <property type="entry name" value="PRTase_dom"/>
</dbReference>
<feature type="domain" description="Phosphoribosyltransferase" evidence="3">
    <location>
        <begin position="100"/>
        <end position="208"/>
    </location>
</feature>
<accession>V8QWB7</accession>
<comment type="caution">
    <text evidence="4">The sequence shown here is derived from an EMBL/GenBank/DDBJ whole genome shotgun (WGS) entry which is preliminary data.</text>
</comment>
<dbReference type="PANTHER" id="PTHR47505:SF1">
    <property type="entry name" value="DNA UTILIZATION PROTEIN YHGH"/>
    <property type="match status" value="1"/>
</dbReference>
<comment type="similarity">
    <text evidence="1">Belongs to the ComF/GntX family.</text>
</comment>
<dbReference type="Pfam" id="PF00156">
    <property type="entry name" value="Pribosyltran"/>
    <property type="match status" value="1"/>
</dbReference>
<dbReference type="SUPFAM" id="SSF53271">
    <property type="entry name" value="PRTase-like"/>
    <property type="match status" value="1"/>
</dbReference>
<dbReference type="GO" id="GO:0016757">
    <property type="term" value="F:glycosyltransferase activity"/>
    <property type="evidence" value="ECO:0007669"/>
    <property type="project" value="UniProtKB-KW"/>
</dbReference>
<dbReference type="Proteomes" id="UP000018733">
    <property type="component" value="Unassembled WGS sequence"/>
</dbReference>
<dbReference type="InterPro" id="IPR029057">
    <property type="entry name" value="PRTase-like"/>
</dbReference>
<organism evidence="4 5">
    <name type="scientific">Advenella kashmirensis W13003</name>
    <dbReference type="NCBI Taxonomy" id="1424334"/>
    <lineage>
        <taxon>Bacteria</taxon>
        <taxon>Pseudomonadati</taxon>
        <taxon>Pseudomonadota</taxon>
        <taxon>Betaproteobacteria</taxon>
        <taxon>Burkholderiales</taxon>
        <taxon>Alcaligenaceae</taxon>
    </lineage>
</organism>
<evidence type="ECO:0000313" key="5">
    <source>
        <dbReference type="Proteomes" id="UP000018733"/>
    </source>
</evidence>
<gene>
    <name evidence="4" type="ORF">W822_10980</name>
</gene>
<proteinExistence type="inferred from homology"/>
<dbReference type="STRING" id="1424334.W822_10980"/>
<evidence type="ECO:0000313" key="4">
    <source>
        <dbReference type="EMBL" id="ETF03309.1"/>
    </source>
</evidence>
<dbReference type="Gene3D" id="3.40.50.2020">
    <property type="match status" value="1"/>
</dbReference>
<evidence type="ECO:0000256" key="2">
    <source>
        <dbReference type="SAM" id="SignalP"/>
    </source>
</evidence>
<dbReference type="InterPro" id="IPR051910">
    <property type="entry name" value="ComF/GntX_DNA_util-trans"/>
</dbReference>
<keyword evidence="5" id="KW-1185">Reference proteome</keyword>
<evidence type="ECO:0000259" key="3">
    <source>
        <dbReference type="Pfam" id="PF00156"/>
    </source>
</evidence>
<dbReference type="PANTHER" id="PTHR47505">
    <property type="entry name" value="DNA UTILIZATION PROTEIN YHGH"/>
    <property type="match status" value="1"/>
</dbReference>
<name>V8QWB7_9BURK</name>
<feature type="signal peptide" evidence="2">
    <location>
        <begin position="1"/>
        <end position="19"/>
    </location>
</feature>
<evidence type="ECO:0000256" key="1">
    <source>
        <dbReference type="ARBA" id="ARBA00008007"/>
    </source>
</evidence>
<reference evidence="4 5" key="1">
    <citation type="journal article" date="2014" name="Genome Announc.">
        <title>Draft Genome Sequence of Advenella kashmirensis Strain W13003, a Polycyclic Aromatic Hydrocarbon-Degrading Bacterium.</title>
        <authorList>
            <person name="Wang X."/>
            <person name="Jin D."/>
            <person name="Zhou L."/>
            <person name="Wu L."/>
            <person name="An W."/>
            <person name="Zhao L."/>
        </authorList>
    </citation>
    <scope>NUCLEOTIDE SEQUENCE [LARGE SCALE GENOMIC DNA]</scope>
    <source>
        <strain evidence="4 5">W13003</strain>
    </source>
</reference>
<feature type="chain" id="PRO_5004773116" evidence="2">
    <location>
        <begin position="20"/>
        <end position="210"/>
    </location>
</feature>